<gene>
    <name evidence="1" type="ORF">FRZ44_26700</name>
</gene>
<dbReference type="AlphaFoldDB" id="A0A5J6MIK1"/>
<sequence>MQADGLELAGALAVALLSAVPPMAMEFQALQIVPARTYGILVTLEPAVGLMVRT</sequence>
<dbReference type="EMBL" id="CP042906">
    <property type="protein sequence ID" value="QEX17372.1"/>
    <property type="molecule type" value="Genomic_DNA"/>
</dbReference>
<dbReference type="Proteomes" id="UP000326202">
    <property type="component" value="Chromosome"/>
</dbReference>
<organism evidence="1 2">
    <name type="scientific">Hypericibacter terrae</name>
    <dbReference type="NCBI Taxonomy" id="2602015"/>
    <lineage>
        <taxon>Bacteria</taxon>
        <taxon>Pseudomonadati</taxon>
        <taxon>Pseudomonadota</taxon>
        <taxon>Alphaproteobacteria</taxon>
        <taxon>Rhodospirillales</taxon>
        <taxon>Dongiaceae</taxon>
        <taxon>Hypericibacter</taxon>
    </lineage>
</organism>
<proteinExistence type="predicted"/>
<name>A0A5J6MIK1_9PROT</name>
<dbReference type="KEGG" id="htq:FRZ44_26700"/>
<protein>
    <submittedName>
        <fullName evidence="1">Uncharacterized protein</fullName>
    </submittedName>
</protein>
<reference evidence="1 2" key="1">
    <citation type="submission" date="2019-08" db="EMBL/GenBank/DDBJ databases">
        <title>Hyperibacter terrae gen. nov., sp. nov. and Hyperibacter viscosus sp. nov., two new members in the family Rhodospirillaceae isolated from the rhizosphere of Hypericum perforatum.</title>
        <authorList>
            <person name="Noviana Z."/>
        </authorList>
    </citation>
    <scope>NUCLEOTIDE SEQUENCE [LARGE SCALE GENOMIC DNA]</scope>
    <source>
        <strain evidence="1 2">R5913</strain>
    </source>
</reference>
<accession>A0A5J6MIK1</accession>
<keyword evidence="2" id="KW-1185">Reference proteome</keyword>
<evidence type="ECO:0000313" key="2">
    <source>
        <dbReference type="Proteomes" id="UP000326202"/>
    </source>
</evidence>
<evidence type="ECO:0000313" key="1">
    <source>
        <dbReference type="EMBL" id="QEX17372.1"/>
    </source>
</evidence>